<keyword evidence="1 3" id="KW-0853">WD repeat</keyword>
<dbReference type="PANTHER" id="PTHR22840">
    <property type="entry name" value="WD REPEAT-CONTAINING PROTEIN 36"/>
    <property type="match status" value="1"/>
</dbReference>
<name>A0A182SDB4_9DIPT</name>
<dbReference type="SMART" id="SM00320">
    <property type="entry name" value="WD40"/>
    <property type="match status" value="5"/>
</dbReference>
<dbReference type="GO" id="GO:0006364">
    <property type="term" value="P:rRNA processing"/>
    <property type="evidence" value="ECO:0007669"/>
    <property type="project" value="InterPro"/>
</dbReference>
<dbReference type="VEuPathDB" id="VectorBase:AMAM004489"/>
<dbReference type="PANTHER" id="PTHR22840:SF12">
    <property type="entry name" value="WD REPEAT-CONTAINING PROTEIN 36"/>
    <property type="match status" value="1"/>
</dbReference>
<dbReference type="Gene3D" id="2.130.10.10">
    <property type="entry name" value="YVTN repeat-like/Quinoprotein amine dehydrogenase"/>
    <property type="match status" value="1"/>
</dbReference>
<protein>
    <recommendedName>
        <fullName evidence="4">WDR36/Utp21 C-terminal domain-containing protein</fullName>
    </recommendedName>
</protein>
<proteinExistence type="predicted"/>
<dbReference type="Pfam" id="PF04192">
    <property type="entry name" value="Utp21"/>
    <property type="match status" value="1"/>
</dbReference>
<feature type="repeat" description="WD" evidence="3">
    <location>
        <begin position="183"/>
        <end position="224"/>
    </location>
</feature>
<evidence type="ECO:0000256" key="2">
    <source>
        <dbReference type="ARBA" id="ARBA00022737"/>
    </source>
</evidence>
<dbReference type="Proteomes" id="UP000075901">
    <property type="component" value="Unassembled WGS sequence"/>
</dbReference>
<evidence type="ECO:0000313" key="6">
    <source>
        <dbReference type="Proteomes" id="UP000075901"/>
    </source>
</evidence>
<evidence type="ECO:0000259" key="4">
    <source>
        <dbReference type="Pfam" id="PF04192"/>
    </source>
</evidence>
<dbReference type="GO" id="GO:0032040">
    <property type="term" value="C:small-subunit processome"/>
    <property type="evidence" value="ECO:0007669"/>
    <property type="project" value="InterPro"/>
</dbReference>
<accession>A0A182SDB4</accession>
<dbReference type="PROSITE" id="PS50082">
    <property type="entry name" value="WD_REPEATS_2"/>
    <property type="match status" value="2"/>
</dbReference>
<dbReference type="SUPFAM" id="SSF50978">
    <property type="entry name" value="WD40 repeat-like"/>
    <property type="match status" value="1"/>
</dbReference>
<feature type="domain" description="WDR36/Utp21 C-terminal" evidence="4">
    <location>
        <begin position="413"/>
        <end position="624"/>
    </location>
</feature>
<dbReference type="PROSITE" id="PS50294">
    <property type="entry name" value="WD_REPEATS_REGION"/>
    <property type="match status" value="2"/>
</dbReference>
<evidence type="ECO:0000313" key="5">
    <source>
        <dbReference type="EnsemblMetazoa" id="AMAM004489-PA"/>
    </source>
</evidence>
<dbReference type="InterPro" id="IPR007319">
    <property type="entry name" value="WDR36/Utp21_C"/>
</dbReference>
<keyword evidence="2" id="KW-0677">Repeat</keyword>
<sequence>MWIFDLSDGGARLLRFREGHAAPPTCIRYHGASGRNIVSAGEDASLRIFSTVAETLNCSLGKASYNRKASKKQKKKSEDPFRMPPIGYFTTEVTRDKEWDSIAALHQGLVQVTTWSYDKRRMGDLHLVPEAFQNKQHNKDFSVMATCLCLSHCGNFVTIGYSSGHVERFNIQSGIHRASYGSPSAHKDYIRGLASDNLNQLIVTGAADGLLKFWNFKQPQATVIKTPIETLDLHEPITLLRTHRESAIVCAALDDFTVVLVDLDTRVVVRRFEGHRGTIVDACFSPDSRWLITTAQDCIVKVWDIPSSYLIDHFRVSHMCTSLTMSPTGDFLATAHVDYRGINLWANKSLFTNVQLRGLKPDSEAPLLDLPTAKCDEQQDGTGFPLNSAKRMELDELEDAFEEINLQYNSPPQLSSELITMSTVAISRWQNLLNLDIIKKRNRPRQALKKPKSAPFFLPTVAGIDFEFDLQTAIGDKGTEDRPADDGSRIIDLKQVDHLTPFGRLLNAAIVTEEYDKAIDYLMKLGPSMIEHEVRNLTPFNSGSGSLPVMGMFLRMIIHMFGQRKEFELAQSYLSLFLKLHGRTVVENKQLSELLPDVEEAQKTGWSVLEDKLLYGLGVVSNLRNYSS</sequence>
<keyword evidence="6" id="KW-1185">Reference proteome</keyword>
<dbReference type="InterPro" id="IPR001680">
    <property type="entry name" value="WD40_rpt"/>
</dbReference>
<dbReference type="PROSITE" id="PS00678">
    <property type="entry name" value="WD_REPEATS_1"/>
    <property type="match status" value="2"/>
</dbReference>
<dbReference type="InterPro" id="IPR015943">
    <property type="entry name" value="WD40/YVTN_repeat-like_dom_sf"/>
</dbReference>
<dbReference type="InterPro" id="IPR019775">
    <property type="entry name" value="WD40_repeat_CS"/>
</dbReference>
<reference evidence="5" key="2">
    <citation type="submission" date="2020-05" db="UniProtKB">
        <authorList>
            <consortium name="EnsemblMetazoa"/>
        </authorList>
    </citation>
    <scope>IDENTIFICATION</scope>
    <source>
        <strain evidence="5">maculatus3</strain>
    </source>
</reference>
<dbReference type="InterPro" id="IPR036322">
    <property type="entry name" value="WD40_repeat_dom_sf"/>
</dbReference>
<dbReference type="EnsemblMetazoa" id="AMAM004489-RA">
    <property type="protein sequence ID" value="AMAM004489-PA"/>
    <property type="gene ID" value="AMAM004489"/>
</dbReference>
<evidence type="ECO:0000256" key="1">
    <source>
        <dbReference type="ARBA" id="ARBA00022574"/>
    </source>
</evidence>
<feature type="repeat" description="WD" evidence="3">
    <location>
        <begin position="272"/>
        <end position="313"/>
    </location>
</feature>
<evidence type="ECO:0000256" key="3">
    <source>
        <dbReference type="PROSITE-ProRule" id="PRU00221"/>
    </source>
</evidence>
<dbReference type="AlphaFoldDB" id="A0A182SDB4"/>
<organism evidence="5 6">
    <name type="scientific">Anopheles maculatus</name>
    <dbReference type="NCBI Taxonomy" id="74869"/>
    <lineage>
        <taxon>Eukaryota</taxon>
        <taxon>Metazoa</taxon>
        <taxon>Ecdysozoa</taxon>
        <taxon>Arthropoda</taxon>
        <taxon>Hexapoda</taxon>
        <taxon>Insecta</taxon>
        <taxon>Pterygota</taxon>
        <taxon>Neoptera</taxon>
        <taxon>Endopterygota</taxon>
        <taxon>Diptera</taxon>
        <taxon>Nematocera</taxon>
        <taxon>Culicoidea</taxon>
        <taxon>Culicidae</taxon>
        <taxon>Anophelinae</taxon>
        <taxon>Anopheles</taxon>
        <taxon>Anopheles maculatus group</taxon>
    </lineage>
</organism>
<dbReference type="Pfam" id="PF25168">
    <property type="entry name" value="Beta-prop_WDR36-Utp21_2nd"/>
    <property type="match status" value="1"/>
</dbReference>
<reference evidence="6" key="1">
    <citation type="submission" date="2013-09" db="EMBL/GenBank/DDBJ databases">
        <title>The Genome Sequence of Anopheles maculatus species B.</title>
        <authorList>
            <consortium name="The Broad Institute Genomics Platform"/>
            <person name="Neafsey D.E."/>
            <person name="Besansky N."/>
            <person name="Howell P."/>
            <person name="Walton C."/>
            <person name="Young S.K."/>
            <person name="Zeng Q."/>
            <person name="Gargeya S."/>
            <person name="Fitzgerald M."/>
            <person name="Haas B."/>
            <person name="Abouelleil A."/>
            <person name="Allen A.W."/>
            <person name="Alvarado L."/>
            <person name="Arachchi H.M."/>
            <person name="Berlin A.M."/>
            <person name="Chapman S.B."/>
            <person name="Gainer-Dewar J."/>
            <person name="Goldberg J."/>
            <person name="Griggs A."/>
            <person name="Gujja S."/>
            <person name="Hansen M."/>
            <person name="Howarth C."/>
            <person name="Imamovic A."/>
            <person name="Ireland A."/>
            <person name="Larimer J."/>
            <person name="McCowan C."/>
            <person name="Murphy C."/>
            <person name="Pearson M."/>
            <person name="Poon T.W."/>
            <person name="Priest M."/>
            <person name="Roberts A."/>
            <person name="Saif S."/>
            <person name="Shea T."/>
            <person name="Sisk P."/>
            <person name="Sykes S."/>
            <person name="Wortman J."/>
            <person name="Nusbaum C."/>
            <person name="Birren B."/>
        </authorList>
    </citation>
    <scope>NUCLEOTIDE SEQUENCE [LARGE SCALE GENOMIC DNA]</scope>
    <source>
        <strain evidence="6">maculatus3</strain>
    </source>
</reference>
<dbReference type="GO" id="GO:0034388">
    <property type="term" value="C:Pwp2p-containing subcomplex of 90S preribosome"/>
    <property type="evidence" value="ECO:0007669"/>
    <property type="project" value="TreeGrafter"/>
</dbReference>